<name>A0A2W1BXI3_HELAM</name>
<dbReference type="OrthoDB" id="6622274at2759"/>
<dbReference type="PANTHER" id="PTHR21879">
    <property type="entry name" value="FI03362P-RELATED-RELATED"/>
    <property type="match status" value="1"/>
</dbReference>
<evidence type="ECO:0000313" key="4">
    <source>
        <dbReference type="EMBL" id="PZC78355.1"/>
    </source>
</evidence>
<dbReference type="InterPro" id="IPR012464">
    <property type="entry name" value="DUF1676"/>
</dbReference>
<keyword evidence="5" id="KW-1185">Reference proteome</keyword>
<evidence type="ECO:0000256" key="1">
    <source>
        <dbReference type="SAM" id="MobiDB-lite"/>
    </source>
</evidence>
<feature type="region of interest" description="Disordered" evidence="1">
    <location>
        <begin position="199"/>
        <end position="221"/>
    </location>
</feature>
<dbReference type="Pfam" id="PF07898">
    <property type="entry name" value="DUF1676"/>
    <property type="match status" value="1"/>
</dbReference>
<dbReference type="EMBL" id="KZ149905">
    <property type="protein sequence ID" value="PZC78355.1"/>
    <property type="molecule type" value="Genomic_DNA"/>
</dbReference>
<protein>
    <submittedName>
        <fullName evidence="4">Uncharacterized protein</fullName>
    </submittedName>
</protein>
<feature type="chain" id="PRO_5015899842" evidence="3">
    <location>
        <begin position="18"/>
        <end position="234"/>
    </location>
</feature>
<evidence type="ECO:0000256" key="3">
    <source>
        <dbReference type="SAM" id="SignalP"/>
    </source>
</evidence>
<dbReference type="PANTHER" id="PTHR21879:SF12">
    <property type="entry name" value="OSIRIS 12"/>
    <property type="match status" value="1"/>
</dbReference>
<dbReference type="AlphaFoldDB" id="A0A2W1BXI3"/>
<feature type="transmembrane region" description="Helical" evidence="2">
    <location>
        <begin position="155"/>
        <end position="188"/>
    </location>
</feature>
<keyword evidence="2" id="KW-0472">Membrane</keyword>
<accession>A0A2W1BXI3</accession>
<evidence type="ECO:0000256" key="2">
    <source>
        <dbReference type="SAM" id="Phobius"/>
    </source>
</evidence>
<reference evidence="4 5" key="1">
    <citation type="journal article" date="2017" name="BMC Biol.">
        <title>Genomic innovations, transcriptional plasticity and gene loss underlying the evolution and divergence of two highly polyphagous and invasive Helicoverpa pest species.</title>
        <authorList>
            <person name="Pearce S.L."/>
            <person name="Clarke D.F."/>
            <person name="East P.D."/>
            <person name="Elfekih S."/>
            <person name="Gordon K.H."/>
            <person name="Jermiin L.S."/>
            <person name="McGaughran A."/>
            <person name="Oakeshott J.G."/>
            <person name="Papanikolaou A."/>
            <person name="Perera O.P."/>
            <person name="Rane R.V."/>
            <person name="Richards S."/>
            <person name="Tay W.T."/>
            <person name="Walsh T.K."/>
            <person name="Anderson A."/>
            <person name="Anderson C.J."/>
            <person name="Asgari S."/>
            <person name="Board P.G."/>
            <person name="Bretschneider A."/>
            <person name="Campbell P.M."/>
            <person name="Chertemps T."/>
            <person name="Christeller J.T."/>
            <person name="Coppin C.W."/>
            <person name="Downes S.J."/>
            <person name="Duan G."/>
            <person name="Farnsworth C.A."/>
            <person name="Good R.T."/>
            <person name="Han L.B."/>
            <person name="Han Y.C."/>
            <person name="Hatje K."/>
            <person name="Horne I."/>
            <person name="Huang Y.P."/>
            <person name="Hughes D.S."/>
            <person name="Jacquin-Joly E."/>
            <person name="James W."/>
            <person name="Jhangiani S."/>
            <person name="Kollmar M."/>
            <person name="Kuwar S.S."/>
            <person name="Li S."/>
            <person name="Liu N.Y."/>
            <person name="Maibeche M.T."/>
            <person name="Miller J.R."/>
            <person name="Montagne N."/>
            <person name="Perry T."/>
            <person name="Qu J."/>
            <person name="Song S.V."/>
            <person name="Sutton G.G."/>
            <person name="Vogel H."/>
            <person name="Walenz B.P."/>
            <person name="Xu W."/>
            <person name="Zhang H.J."/>
            <person name="Zou Z."/>
            <person name="Batterham P."/>
            <person name="Edwards O.R."/>
            <person name="Feyereisen R."/>
            <person name="Gibbs R.A."/>
            <person name="Heckel D.G."/>
            <person name="McGrath A."/>
            <person name="Robin C."/>
            <person name="Scherer S.E."/>
            <person name="Worley K.C."/>
            <person name="Wu Y.D."/>
        </authorList>
    </citation>
    <scope>NUCLEOTIDE SEQUENCE [LARGE SCALE GENOMIC DNA]</scope>
    <source>
        <strain evidence="4">Harm_GR_Male_#8</strain>
        <tissue evidence="4">Whole organism</tissue>
    </source>
</reference>
<gene>
    <name evidence="4" type="primary">HaOG202261</name>
    <name evidence="4" type="ORF">B5X24_HaOG202261</name>
</gene>
<keyword evidence="2" id="KW-1133">Transmembrane helix</keyword>
<dbReference type="Proteomes" id="UP000249218">
    <property type="component" value="Unassembled WGS sequence"/>
</dbReference>
<keyword evidence="3" id="KW-0732">Signal</keyword>
<keyword evidence="2" id="KW-0812">Transmembrane</keyword>
<dbReference type="GO" id="GO:0016020">
    <property type="term" value="C:membrane"/>
    <property type="evidence" value="ECO:0007669"/>
    <property type="project" value="TreeGrafter"/>
</dbReference>
<sequence>MYQKVLLLSLFLTLSSAIKDDLGFRYISKVYEDCQNSNGFVPCLKKKAILFFDRAARMDVIPLVAGVDVVKTTNMEMPTINENDIEAVLPRNLGKDEALTEMLWDRIAAFANSRTVQLSLPKISGQDLNKGVEEGRGKMKKMMGMMMMGGAMKMAAMIPLAIAGLFVLAGKALIVSKIALLLSGIMLLKKLMSAKSGGGGGGGHDSHGWSSGGSSGGWDRRAYDELPYSAYKRE</sequence>
<dbReference type="OMA" id="YDECNRA"/>
<proteinExistence type="predicted"/>
<organism evidence="4 5">
    <name type="scientific">Helicoverpa armigera</name>
    <name type="common">Cotton bollworm</name>
    <name type="synonym">Heliothis armigera</name>
    <dbReference type="NCBI Taxonomy" id="29058"/>
    <lineage>
        <taxon>Eukaryota</taxon>
        <taxon>Metazoa</taxon>
        <taxon>Ecdysozoa</taxon>
        <taxon>Arthropoda</taxon>
        <taxon>Hexapoda</taxon>
        <taxon>Insecta</taxon>
        <taxon>Pterygota</taxon>
        <taxon>Neoptera</taxon>
        <taxon>Endopterygota</taxon>
        <taxon>Lepidoptera</taxon>
        <taxon>Glossata</taxon>
        <taxon>Ditrysia</taxon>
        <taxon>Noctuoidea</taxon>
        <taxon>Noctuidae</taxon>
        <taxon>Heliothinae</taxon>
        <taxon>Helicoverpa</taxon>
    </lineage>
</organism>
<feature type="signal peptide" evidence="3">
    <location>
        <begin position="1"/>
        <end position="17"/>
    </location>
</feature>
<evidence type="ECO:0000313" key="5">
    <source>
        <dbReference type="Proteomes" id="UP000249218"/>
    </source>
</evidence>